<evidence type="ECO:0000313" key="2">
    <source>
        <dbReference type="EMBL" id="AWB20012.1"/>
    </source>
</evidence>
<evidence type="ECO:0000313" key="3">
    <source>
        <dbReference type="Proteomes" id="UP000244755"/>
    </source>
</evidence>
<name>A0A2R4WER5_9HYPH</name>
<accession>A0A2R4WER5</accession>
<keyword evidence="3" id="KW-1185">Reference proteome</keyword>
<keyword evidence="1" id="KW-1133">Transmembrane helix</keyword>
<proteinExistence type="predicted"/>
<keyword evidence="1" id="KW-0812">Transmembrane</keyword>
<evidence type="ECO:0000256" key="1">
    <source>
        <dbReference type="SAM" id="Phobius"/>
    </source>
</evidence>
<gene>
    <name evidence="2" type="ORF">DA075_02900</name>
</gene>
<protein>
    <submittedName>
        <fullName evidence="2">Uncharacterized protein</fullName>
    </submittedName>
</protein>
<dbReference type="OrthoDB" id="8004427at2"/>
<dbReference type="AlphaFoldDB" id="A0A2R4WER5"/>
<dbReference type="EMBL" id="CP028843">
    <property type="protein sequence ID" value="AWB20012.1"/>
    <property type="molecule type" value="Genomic_DNA"/>
</dbReference>
<sequence length="67" mass="6949">MAHPLPLLCPSAEPLRLQTVARRRLPSRLPVAMLVRGLAVIAGLGMPVAAATLADLAHPAPAVSPVR</sequence>
<reference evidence="2 3" key="1">
    <citation type="submission" date="2018-04" db="EMBL/GenBank/DDBJ databases">
        <title>Methylobacterium sp. PR1016A genome.</title>
        <authorList>
            <person name="Park W."/>
        </authorList>
    </citation>
    <scope>NUCLEOTIDE SEQUENCE [LARGE SCALE GENOMIC DNA]</scope>
    <source>
        <strain evidence="2 3">PR1016A</strain>
    </source>
</reference>
<dbReference type="RefSeq" id="WP_099951928.1">
    <property type="nucleotide sequence ID" value="NZ_CP028843.1"/>
</dbReference>
<feature type="transmembrane region" description="Helical" evidence="1">
    <location>
        <begin position="31"/>
        <end position="54"/>
    </location>
</feature>
<organism evidence="2 3">
    <name type="scientific">Methylobacterium currus</name>
    <dbReference type="NCBI Taxonomy" id="2051553"/>
    <lineage>
        <taxon>Bacteria</taxon>
        <taxon>Pseudomonadati</taxon>
        <taxon>Pseudomonadota</taxon>
        <taxon>Alphaproteobacteria</taxon>
        <taxon>Hyphomicrobiales</taxon>
        <taxon>Methylobacteriaceae</taxon>
        <taxon>Methylobacterium</taxon>
    </lineage>
</organism>
<keyword evidence="1" id="KW-0472">Membrane</keyword>
<dbReference type="Proteomes" id="UP000244755">
    <property type="component" value="Chromosome 1"/>
</dbReference>
<dbReference type="KEGG" id="mee:DA075_02900"/>